<protein>
    <submittedName>
        <fullName evidence="1">Uncharacterized protein m795L</fullName>
    </submittedName>
</protein>
<gene>
    <name evidence="1" type="primary">m795L</name>
    <name evidence="1" type="ORF">MT325_m795L</name>
</gene>
<reference evidence="1 2" key="1">
    <citation type="journal article" date="2007" name="Virology">
        <title>Sequence and annotation of the 314-kb MT325 and the 321-kb FR483 viruses that infect Chlorella Pbi.</title>
        <authorList>
            <person name="Fitzgerald L.A."/>
            <person name="Graves M.V."/>
            <person name="Li X."/>
            <person name="Feldblyum T."/>
            <person name="Hartigan J."/>
            <person name="Van Etten J.L."/>
        </authorList>
    </citation>
    <scope>NUCLEOTIDE SEQUENCE [LARGE SCALE GENOMIC DNA]</scope>
    <source>
        <strain evidence="1 2">MT325</strain>
    </source>
</reference>
<dbReference type="EMBL" id="DQ491001">
    <property type="protein sequence ID" value="ABT14349.1"/>
    <property type="molecule type" value="Genomic_DNA"/>
</dbReference>
<evidence type="ECO:0000313" key="2">
    <source>
        <dbReference type="Proteomes" id="UP000246715"/>
    </source>
</evidence>
<accession>A7IVH5</accession>
<name>A7IVH5_PBCVM</name>
<proteinExistence type="predicted"/>
<sequence>MRNDLINGDSRNRIGVKHAPEETLKLFRAILELVYFVQHIGIFQIPHHLLCRHIGDCICLSGDGKKSYAKGIDVHWLSHRELCLIVSMHTLDDFGREESQCSQKFRSGHVILFFSKPEITQHKLAITVHHNVVRLDIPMNNVLVMHVLDCPAYVIQNDLKRLFLEQPFIAHGIVEQIRLIKRHDNVGRCRAVIDSTGLHDIRVVQ</sequence>
<organismHost>
    <name type="scientific">Paramecium bursaria</name>
    <dbReference type="NCBI Taxonomy" id="74790"/>
</organismHost>
<organism evidence="1 2">
    <name type="scientific">Paramecium bursaria Chlorella virus MT325</name>
    <name type="common">PBCV-MT325</name>
    <dbReference type="NCBI Taxonomy" id="346932"/>
    <lineage>
        <taxon>Viruses</taxon>
        <taxon>Varidnaviria</taxon>
        <taxon>Bamfordvirae</taxon>
        <taxon>Nucleocytoviricota</taxon>
        <taxon>Megaviricetes</taxon>
        <taxon>Algavirales</taxon>
        <taxon>Phycodnaviridae</taxon>
        <taxon>Chlorovirus</taxon>
        <taxon>Chlorovirus conductrix</taxon>
        <taxon>Paramecium bursaria Chlorella virus A1</taxon>
    </lineage>
</organism>
<dbReference type="Proteomes" id="UP000246715">
    <property type="component" value="Segment"/>
</dbReference>
<evidence type="ECO:0000313" key="1">
    <source>
        <dbReference type="EMBL" id="ABT14349.1"/>
    </source>
</evidence>